<keyword evidence="1" id="KW-0547">Nucleotide-binding</keyword>
<keyword evidence="1" id="KW-0808">Transferase</keyword>
<dbReference type="InterPro" id="IPR026287">
    <property type="entry name" value="SoFic-like"/>
</dbReference>
<proteinExistence type="predicted"/>
<organism evidence="3 4">
    <name type="scientific">Thiothrix litoralis</name>
    <dbReference type="NCBI Taxonomy" id="2891210"/>
    <lineage>
        <taxon>Bacteria</taxon>
        <taxon>Pseudomonadati</taxon>
        <taxon>Pseudomonadota</taxon>
        <taxon>Gammaproteobacteria</taxon>
        <taxon>Thiotrichales</taxon>
        <taxon>Thiotrichaceae</taxon>
        <taxon>Thiothrix</taxon>
    </lineage>
</organism>
<keyword evidence="4" id="KW-1185">Reference proteome</keyword>
<name>A0ABX7WVI1_9GAMM</name>
<keyword evidence="1" id="KW-0067">ATP-binding</keyword>
<evidence type="ECO:0000313" key="3">
    <source>
        <dbReference type="EMBL" id="QTR47331.1"/>
    </source>
</evidence>
<dbReference type="InterPro" id="IPR025758">
    <property type="entry name" value="Fic/DOC_N"/>
</dbReference>
<dbReference type="InterPro" id="IPR036390">
    <property type="entry name" value="WH_DNA-bd_sf"/>
</dbReference>
<dbReference type="PANTHER" id="PTHR13504:SF38">
    <property type="entry name" value="FIDO DOMAIN-CONTAINING PROTEIN"/>
    <property type="match status" value="1"/>
</dbReference>
<dbReference type="InterPro" id="IPR036388">
    <property type="entry name" value="WH-like_DNA-bd_sf"/>
</dbReference>
<dbReference type="PIRSF" id="PIRSF038925">
    <property type="entry name" value="AMP-prot_trans"/>
    <property type="match status" value="1"/>
</dbReference>
<evidence type="ECO:0000256" key="1">
    <source>
        <dbReference type="PIRNR" id="PIRNR038925"/>
    </source>
</evidence>
<dbReference type="Proteomes" id="UP000672039">
    <property type="component" value="Chromosome"/>
</dbReference>
<evidence type="ECO:0000259" key="2">
    <source>
        <dbReference type="PROSITE" id="PS51459"/>
    </source>
</evidence>
<dbReference type="Pfam" id="PF02661">
    <property type="entry name" value="Fic"/>
    <property type="match status" value="1"/>
</dbReference>
<comment type="subunit">
    <text evidence="1">Homodimer.</text>
</comment>
<dbReference type="Gene3D" id="1.10.3290.10">
    <property type="entry name" value="Fido-like domain"/>
    <property type="match status" value="1"/>
</dbReference>
<sequence length="388" mass="43378">MIERTTGRYHTSIIGGEAVNAFVPSPLPPQPPLELAGARQRLLEQATHALGQLDSITTLLPNPHLFLYSYVRREAVLSSQIEGTQSSLSDLMLFELEESPGVPLDDVQEVSHYVAALEHGMTRLGEGFPLCNRLLREMHEKLMQQARGREKLPGEFRQSQNWIGGTRPGNARFVPPPPHELESCMAALEQFFHAENDGLPTLLRAALAHVQFETIHPFLDGNGRLGRLLIAMLLHHGGLLSQPLLYLSLYFKTHRSLYYERLDRVRSHGEWEAWVDFFLEGVVTTARGAVNTAKCLDQCFAQDWERVHQSGSASVSHAPLRVLTSLRNRPLSNIKQLSAASGLSFPTTTKAVNSLIQHGIVEELTGQRRNRVFVYAEYLRLLNEGGDA</sequence>
<dbReference type="PANTHER" id="PTHR13504">
    <property type="entry name" value="FIDO DOMAIN-CONTAINING PROTEIN DDB_G0283145"/>
    <property type="match status" value="1"/>
</dbReference>
<gene>
    <name evidence="3" type="ORF">J9253_05180</name>
</gene>
<dbReference type="PROSITE" id="PS51459">
    <property type="entry name" value="FIDO"/>
    <property type="match status" value="1"/>
</dbReference>
<reference evidence="3 4" key="1">
    <citation type="submission" date="2021-04" db="EMBL/GenBank/DDBJ databases">
        <title>Genomics, taxonomy and metabolism of representatives of sulfur bacteria of the genus Thiothrix: Thiothrix fructosivorans QT, Thiothrix unzii A1T and three new species, Thiothrix subterranea sp. nov., Thiothrix litoralis sp. nov. and 'Candidatus Thiothrix anitrata' sp. nov.</title>
        <authorList>
            <person name="Ravin N.V."/>
            <person name="Smolyakov D."/>
            <person name="Rudenko T.S."/>
            <person name="Mardanov A.V."/>
            <person name="Beletsky A.V."/>
            <person name="Markov N.D."/>
            <person name="Fomenkov A.I."/>
            <person name="Roberts R.J."/>
            <person name="Karnachuk O.V."/>
            <person name="Novikov A."/>
            <person name="Grabovich M.Y."/>
        </authorList>
    </citation>
    <scope>NUCLEOTIDE SEQUENCE [LARGE SCALE GENOMIC DNA]</scope>
    <source>
        <strain evidence="3 4">AS</strain>
    </source>
</reference>
<feature type="domain" description="Fido" evidence="2">
    <location>
        <begin position="130"/>
        <end position="280"/>
    </location>
</feature>
<dbReference type="InterPro" id="IPR036597">
    <property type="entry name" value="Fido-like_dom_sf"/>
</dbReference>
<evidence type="ECO:0000313" key="4">
    <source>
        <dbReference type="Proteomes" id="UP000672039"/>
    </source>
</evidence>
<dbReference type="SUPFAM" id="SSF140931">
    <property type="entry name" value="Fic-like"/>
    <property type="match status" value="1"/>
</dbReference>
<accession>A0ABX7WVI1</accession>
<dbReference type="Pfam" id="PF13784">
    <property type="entry name" value="Fic_N"/>
    <property type="match status" value="1"/>
</dbReference>
<dbReference type="EC" id="2.7.7.108" evidence="1"/>
<comment type="catalytic activity">
    <reaction evidence="1">
        <text>L-tyrosyl-[protein] + ATP = O-(5'-adenylyl)-L-tyrosyl-[protein] + diphosphate</text>
        <dbReference type="Rhea" id="RHEA:54288"/>
        <dbReference type="Rhea" id="RHEA-COMP:10136"/>
        <dbReference type="Rhea" id="RHEA-COMP:13846"/>
        <dbReference type="ChEBI" id="CHEBI:30616"/>
        <dbReference type="ChEBI" id="CHEBI:33019"/>
        <dbReference type="ChEBI" id="CHEBI:46858"/>
        <dbReference type="ChEBI" id="CHEBI:83624"/>
        <dbReference type="EC" id="2.7.7.108"/>
    </reaction>
</comment>
<dbReference type="RefSeq" id="WP_210223602.1">
    <property type="nucleotide sequence ID" value="NZ_CP072801.1"/>
</dbReference>
<keyword evidence="1" id="KW-0548">Nucleotidyltransferase</keyword>
<dbReference type="InterPro" id="IPR003812">
    <property type="entry name" value="Fido"/>
</dbReference>
<dbReference type="Gene3D" id="1.10.10.10">
    <property type="entry name" value="Winged helix-like DNA-binding domain superfamily/Winged helix DNA-binding domain"/>
    <property type="match status" value="1"/>
</dbReference>
<dbReference type="EMBL" id="CP072801">
    <property type="protein sequence ID" value="QTR47331.1"/>
    <property type="molecule type" value="Genomic_DNA"/>
</dbReference>
<comment type="catalytic activity">
    <reaction evidence="1">
        <text>L-threonyl-[protein] + ATP = 3-O-(5'-adenylyl)-L-threonyl-[protein] + diphosphate</text>
        <dbReference type="Rhea" id="RHEA:54292"/>
        <dbReference type="Rhea" id="RHEA-COMP:11060"/>
        <dbReference type="Rhea" id="RHEA-COMP:13847"/>
        <dbReference type="ChEBI" id="CHEBI:30013"/>
        <dbReference type="ChEBI" id="CHEBI:30616"/>
        <dbReference type="ChEBI" id="CHEBI:33019"/>
        <dbReference type="ChEBI" id="CHEBI:138113"/>
        <dbReference type="EC" id="2.7.7.108"/>
    </reaction>
</comment>
<dbReference type="InterPro" id="IPR040198">
    <property type="entry name" value="Fido_containing"/>
</dbReference>
<dbReference type="SUPFAM" id="SSF46785">
    <property type="entry name" value="Winged helix' DNA-binding domain"/>
    <property type="match status" value="1"/>
</dbReference>
<comment type="function">
    <text evidence="1">Adenylyltransferase that mediates the addition of adenosine 5'-monophosphate (AMP) to specific residues of target proteins.</text>
</comment>
<protein>
    <recommendedName>
        <fullName evidence="1">Protein adenylyltransferase</fullName>
        <ecNumber evidence="1">2.7.7.108</ecNumber>
    </recommendedName>
    <alternativeName>
        <fullName evidence="1">AMPylator</fullName>
    </alternativeName>
</protein>